<name>A0A023B851_GRENI</name>
<dbReference type="EMBL" id="AFNH02000481">
    <property type="protein sequence ID" value="EZG68197.1"/>
    <property type="molecule type" value="Genomic_DNA"/>
</dbReference>
<sequence>MVSVMLQLGGPNIGSANESVLRKELQNMNVVLAEVGALQAARSDIVLDSSRCVSNGILSPQFVGSLLKYYLNHSQDCLPRVDKDLRNFILELAGLLGPMFVLKNFKQHYKDSREHWSILYEILTSFEIASFQPGLAIAWLKEILADIKSRPNSNMLQSIMMKRFNAMDLRLSTIPREIDATLSSVHPSRCIKGVTASYPTGPYSTGGYSTGGPQAVNLQGGGQHGQGGGQHGQVLEHHGSMSGIASGVPSGMARRSLYEVSPQPITTGPGGGPSGVLPGSVVPGGGPEVLEVSRQVLNDLVSGEWRLRRTALAKLKELIQDHEYAPSGKHLEVATALSKALKHDAQRHVLAALMELVAEFPLCLSYSQVLLDSAKVLVPLLLPRINDKIPQVAHTAVQGCEIWLSRIGVLNFSYYGIFGCTQKPLVTRLTADKKEILYSLMAECLRHQGLDKYLPMEGDHALPFLELLCSDAANERSQPLVKVCCNIIAEFDLSAGEWECLLTAVESVGCLSAVQDAILQKLNDGSAAELALLPCLENESMSKRLSARNGRWSPTSWTSIEDIRKFANEWKPHVTDNLWYSMFPELSSADFQTTHALEFWSFAVEFGSKCTCVEDRLGATDNFVRIFDEHGGIFDLLCQWLLWRVTDPSCLVRATAARILQESMARLIAARVDVRFLQENGFELTTSILLEGTLDFGLTEKLLDAFLELLPLRAAPSSADEDEVYATLKDVFYALTFVARDVCRLYALTMVKYKRHPEVLELTRFIIEQEGWHACSNLFGELTEFAQNALSEQQNTVTELAAHCMVLILLSLTRRAASTALNKLEEQIPGCRKFVSRYTRAHQELLSVFPRGGVGGDENCFEEKNVDAAVYLSRGAENGVEGERVGSQDDAPSATRGEKNALQELDAVVAEIGLDQSIQAAKAEIEQKTWLLKQHHTQIKLLDWYYELQREREGKQVGVESELAYWNGVRLLEYAQSNVDNSYIVLECKRLLQQDMSQISEAAQVLLTIHAQNSKDTEGRSEWMLPFSMDLICGCYNALRNVFQIDKMAMPSFIKTAQCVADLTFEVSKDRKVLHQASPGLLCEMFGSVLSCMGCHHHWDELPGSQVLVEKLNAIMGSHLLGLVSPRTASCIVECLYDCAIPTSHIMNQVGSSDVANKRSIDADLFVRVSKRFIRKLNMKHPQVTELDRDNLYPLSCTDRLNYLRTIDSVISCLLMVEICLSTPTDYMSLRKALLNCIRETFASLLIYTPALVGIYLRDKNFSSCFEEVTIKVKNSNSPYKDFSAVALMLDPSMSRTKFASYALERIMNESTSVRPNSDTNYMLLHKAYLASGQNSKLTLPDELPVFSINEIVHKAPSNISLTTLDSTTAGGWTKKRDQLYVGEEAKKRSDVVPLEELKVRSDAEISKLGDKLVLQLYRETIGRRSMGRLIHRHEQNFGGIPCLIAHNCLRPERAIIYLHGFANSPFHAIPLIERYYGLNMDQGETANADVWIIPRGPICVGGVNEEECIYSRAPSVSNRRLPDSGMMDGNLYCWWELSSLRTKGTFRQLVDVVKTKLFTPMDLAGVLADIAAVIDSTALLYGLSIRQIYVAGFSQGATLASEVLIHRPDLAGAILLSGGSAARTTRHNSRRTHPPSSTCNDERLWQNTTSTTLVSTPRTNTFTSTPTTLTGSNIGGAPSPRARTGSFSTSGTPGLETPVFVSHGTKDNVIPLTLGKLLRHRLSNKGFCNVEFFTFSGGHEVTDEVLQRLARWMNFDRNPAQSDGRLLAKIHNLGQPVRAARCKNTEGVTGSKSYVPAPCLTPEPLN</sequence>
<dbReference type="SUPFAM" id="SSF53474">
    <property type="entry name" value="alpha/beta-Hydrolases"/>
    <property type="match status" value="1"/>
</dbReference>
<feature type="compositionally biased region" description="Basic residues" evidence="1">
    <location>
        <begin position="1625"/>
        <end position="1634"/>
    </location>
</feature>
<dbReference type="PANTHER" id="PTHR10655">
    <property type="entry name" value="LYSOPHOSPHOLIPASE-RELATED"/>
    <property type="match status" value="1"/>
</dbReference>
<evidence type="ECO:0000313" key="2">
    <source>
        <dbReference type="EMBL" id="EZG68197.1"/>
    </source>
</evidence>
<dbReference type="RefSeq" id="XP_011130045.1">
    <property type="nucleotide sequence ID" value="XM_011131743.1"/>
</dbReference>
<dbReference type="OrthoDB" id="2418081at2759"/>
<dbReference type="InterPro" id="IPR050565">
    <property type="entry name" value="LYPA1-2/EST-like"/>
</dbReference>
<evidence type="ECO:0000313" key="3">
    <source>
        <dbReference type="Proteomes" id="UP000019763"/>
    </source>
</evidence>
<comment type="caution">
    <text evidence="2">The sequence shown here is derived from an EMBL/GenBank/DDBJ whole genome shotgun (WGS) entry which is preliminary data.</text>
</comment>
<feature type="region of interest" description="Disordered" evidence="1">
    <location>
        <begin position="1623"/>
        <end position="1643"/>
    </location>
</feature>
<dbReference type="Proteomes" id="UP000019763">
    <property type="component" value="Unassembled WGS sequence"/>
</dbReference>
<organism evidence="2 3">
    <name type="scientific">Gregarina niphandrodes</name>
    <name type="common">Septate eugregarine</name>
    <dbReference type="NCBI Taxonomy" id="110365"/>
    <lineage>
        <taxon>Eukaryota</taxon>
        <taxon>Sar</taxon>
        <taxon>Alveolata</taxon>
        <taxon>Apicomplexa</taxon>
        <taxon>Conoidasida</taxon>
        <taxon>Gregarinasina</taxon>
        <taxon>Eugregarinorida</taxon>
        <taxon>Gregarinidae</taxon>
        <taxon>Gregarina</taxon>
    </lineage>
</organism>
<evidence type="ECO:0000256" key="1">
    <source>
        <dbReference type="SAM" id="MobiDB-lite"/>
    </source>
</evidence>
<dbReference type="SUPFAM" id="SSF48371">
    <property type="entry name" value="ARM repeat"/>
    <property type="match status" value="1"/>
</dbReference>
<feature type="compositionally biased region" description="Low complexity" evidence="1">
    <location>
        <begin position="1656"/>
        <end position="1671"/>
    </location>
</feature>
<dbReference type="PANTHER" id="PTHR10655:SF17">
    <property type="entry name" value="LYSOPHOSPHOLIPASE-LIKE PROTEIN 1"/>
    <property type="match status" value="1"/>
</dbReference>
<dbReference type="InterPro" id="IPR029058">
    <property type="entry name" value="AB_hydrolase_fold"/>
</dbReference>
<accession>A0A023B851</accession>
<reference evidence="2" key="1">
    <citation type="submission" date="2013-12" db="EMBL/GenBank/DDBJ databases">
        <authorList>
            <person name="Omoto C.K."/>
            <person name="Sibley D."/>
            <person name="Venepally P."/>
            <person name="Hadjithomas M."/>
            <person name="Karamycheva S."/>
            <person name="Brunk B."/>
            <person name="Roos D."/>
            <person name="Caler E."/>
            <person name="Lorenzi H."/>
        </authorList>
    </citation>
    <scope>NUCLEOTIDE SEQUENCE</scope>
</reference>
<protein>
    <submittedName>
        <fullName evidence="2">Esterase</fullName>
    </submittedName>
</protein>
<dbReference type="InterPro" id="IPR011989">
    <property type="entry name" value="ARM-like"/>
</dbReference>
<dbReference type="InterPro" id="IPR016024">
    <property type="entry name" value="ARM-type_fold"/>
</dbReference>
<dbReference type="VEuPathDB" id="CryptoDB:GNI_063620"/>
<dbReference type="GeneID" id="22912329"/>
<feature type="non-terminal residue" evidence="2">
    <location>
        <position position="1807"/>
    </location>
</feature>
<keyword evidence="3" id="KW-1185">Reference proteome</keyword>
<dbReference type="Gene3D" id="3.40.50.1820">
    <property type="entry name" value="alpha/beta hydrolase"/>
    <property type="match status" value="1"/>
</dbReference>
<feature type="region of interest" description="Disordered" evidence="1">
    <location>
        <begin position="1656"/>
        <end position="1692"/>
    </location>
</feature>
<proteinExistence type="predicted"/>
<gene>
    <name evidence="2" type="ORF">GNI_063620</name>
</gene>
<dbReference type="Gene3D" id="1.25.10.10">
    <property type="entry name" value="Leucine-rich Repeat Variant"/>
    <property type="match status" value="1"/>
</dbReference>